<evidence type="ECO:0000313" key="1">
    <source>
        <dbReference type="EMBL" id="JAH89631.1"/>
    </source>
</evidence>
<sequence>MVQVFASKLRSSPNQFFSFVSGTDGKLTKELIDGARERMAVATSTFSEVSINSSQETSR</sequence>
<proteinExistence type="predicted"/>
<reference evidence="1" key="1">
    <citation type="submission" date="2014-11" db="EMBL/GenBank/DDBJ databases">
        <authorList>
            <person name="Amaro Gonzalez C."/>
        </authorList>
    </citation>
    <scope>NUCLEOTIDE SEQUENCE</scope>
</reference>
<reference evidence="1" key="2">
    <citation type="journal article" date="2015" name="Fish Shellfish Immunol.">
        <title>Early steps in the European eel (Anguilla anguilla)-Vibrio vulnificus interaction in the gills: Role of the RtxA13 toxin.</title>
        <authorList>
            <person name="Callol A."/>
            <person name="Pajuelo D."/>
            <person name="Ebbesson L."/>
            <person name="Teles M."/>
            <person name="MacKenzie S."/>
            <person name="Amaro C."/>
        </authorList>
    </citation>
    <scope>NUCLEOTIDE SEQUENCE</scope>
</reference>
<name>A0A0E9WH57_ANGAN</name>
<dbReference type="AlphaFoldDB" id="A0A0E9WH57"/>
<protein>
    <submittedName>
        <fullName evidence="1">Uncharacterized protein</fullName>
    </submittedName>
</protein>
<dbReference type="EMBL" id="GBXM01018946">
    <property type="protein sequence ID" value="JAH89631.1"/>
    <property type="molecule type" value="Transcribed_RNA"/>
</dbReference>
<organism evidence="1">
    <name type="scientific">Anguilla anguilla</name>
    <name type="common">European freshwater eel</name>
    <name type="synonym">Muraena anguilla</name>
    <dbReference type="NCBI Taxonomy" id="7936"/>
    <lineage>
        <taxon>Eukaryota</taxon>
        <taxon>Metazoa</taxon>
        <taxon>Chordata</taxon>
        <taxon>Craniata</taxon>
        <taxon>Vertebrata</taxon>
        <taxon>Euteleostomi</taxon>
        <taxon>Actinopterygii</taxon>
        <taxon>Neopterygii</taxon>
        <taxon>Teleostei</taxon>
        <taxon>Anguilliformes</taxon>
        <taxon>Anguillidae</taxon>
        <taxon>Anguilla</taxon>
    </lineage>
</organism>
<accession>A0A0E9WH57</accession>